<evidence type="ECO:0000313" key="2">
    <source>
        <dbReference type="Proteomes" id="UP000655830"/>
    </source>
</evidence>
<protein>
    <recommendedName>
        <fullName evidence="3">Ethanolamine utilization protein</fullName>
    </recommendedName>
</protein>
<proteinExistence type="predicted"/>
<reference evidence="1" key="1">
    <citation type="submission" date="2020-08" db="EMBL/GenBank/DDBJ databases">
        <title>Genome public.</title>
        <authorList>
            <person name="Liu C."/>
            <person name="Sun Q."/>
        </authorList>
    </citation>
    <scope>NUCLEOTIDE SEQUENCE</scope>
    <source>
        <strain evidence="1">NSJ-12</strain>
    </source>
</reference>
<name>A0A926IEQ2_9FIRM</name>
<evidence type="ECO:0008006" key="3">
    <source>
        <dbReference type="Google" id="ProtNLM"/>
    </source>
</evidence>
<dbReference type="RefSeq" id="WP_249332722.1">
    <property type="nucleotide sequence ID" value="NZ_JACRSY010000013.1"/>
</dbReference>
<dbReference type="PIRSF" id="PIRSF034981">
    <property type="entry name" value="Eut_put"/>
    <property type="match status" value="1"/>
</dbReference>
<organism evidence="1 2">
    <name type="scientific">Zhenhengia yiwuensis</name>
    <dbReference type="NCBI Taxonomy" id="2763666"/>
    <lineage>
        <taxon>Bacteria</taxon>
        <taxon>Bacillati</taxon>
        <taxon>Bacillota</taxon>
        <taxon>Clostridia</taxon>
        <taxon>Lachnospirales</taxon>
        <taxon>Lachnospiraceae</taxon>
        <taxon>Zhenhengia</taxon>
    </lineage>
</organism>
<sequence length="207" mass="24036">MMEQQVIDAIVNEIYNRLKQCDHASYLLLIGAIGVEDEKMLKGSYQLTRNTLENLDHTTILISELSEEQLAHLALGCSYTDEERCILKALLEGRTVYLLESGITYRKYKKTAHKPLYTLYQDYESKLIQYGIRIISHIGELFTSQKEEPILTHSKEVDLKHKKLLLETDLMHTHLETFTVIEISKKCIVTPLAEDYIRSHKLKIKRV</sequence>
<accession>A0A926IEQ2</accession>
<evidence type="ECO:0000313" key="1">
    <source>
        <dbReference type="EMBL" id="MBC8579786.1"/>
    </source>
</evidence>
<dbReference type="AlphaFoldDB" id="A0A926IEQ2"/>
<dbReference type="EMBL" id="JACRSY010000013">
    <property type="protein sequence ID" value="MBC8579786.1"/>
    <property type="molecule type" value="Genomic_DNA"/>
</dbReference>
<dbReference type="InterPro" id="IPR013372">
    <property type="entry name" value="Eut_put"/>
</dbReference>
<keyword evidence="2" id="KW-1185">Reference proteome</keyword>
<dbReference type="Proteomes" id="UP000655830">
    <property type="component" value="Unassembled WGS sequence"/>
</dbReference>
<gene>
    <name evidence="1" type="ORF">H8718_09615</name>
</gene>
<comment type="caution">
    <text evidence="1">The sequence shown here is derived from an EMBL/GenBank/DDBJ whole genome shotgun (WGS) entry which is preliminary data.</text>
</comment>